<comment type="caution">
    <text evidence="2">The sequence shown here is derived from an EMBL/GenBank/DDBJ whole genome shotgun (WGS) entry which is preliminary data.</text>
</comment>
<accession>A0ABP4F8U4</accession>
<feature type="transmembrane region" description="Helical" evidence="1">
    <location>
        <begin position="6"/>
        <end position="28"/>
    </location>
</feature>
<evidence type="ECO:0000313" key="2">
    <source>
        <dbReference type="EMBL" id="GAA1156799.1"/>
    </source>
</evidence>
<evidence type="ECO:0000313" key="3">
    <source>
        <dbReference type="Proteomes" id="UP001499979"/>
    </source>
</evidence>
<dbReference type="Proteomes" id="UP001499979">
    <property type="component" value="Unassembled WGS sequence"/>
</dbReference>
<evidence type="ECO:0000256" key="1">
    <source>
        <dbReference type="SAM" id="Phobius"/>
    </source>
</evidence>
<sequence>MSVVEMLVACGLFVVLTTMISAIAILSLRTATGMEARLDNSIQGNAGMAAAGKILRTAVLPDQLDNQACTNCADTAIVQASTTLITFYANLDNTGQGPSLVTLEVLQDPHTPGSGILRQTRIPPTPVAGGGYRFCTRATDATCTVDPDVRTLARGLVWPTAAVFGYYDFDGALITGTTLTTDNLPRISSIDVVVRTRTQPGRTDVPTVTTVQRVRLPNADINLLVQPT</sequence>
<organism evidence="2 3">
    <name type="scientific">Nocardioides aquiterrae</name>
    <dbReference type="NCBI Taxonomy" id="203799"/>
    <lineage>
        <taxon>Bacteria</taxon>
        <taxon>Bacillati</taxon>
        <taxon>Actinomycetota</taxon>
        <taxon>Actinomycetes</taxon>
        <taxon>Propionibacteriales</taxon>
        <taxon>Nocardioidaceae</taxon>
        <taxon>Nocardioides</taxon>
    </lineage>
</organism>
<keyword evidence="1" id="KW-1133">Transmembrane helix</keyword>
<dbReference type="EMBL" id="BAAAJE010000023">
    <property type="protein sequence ID" value="GAA1156799.1"/>
    <property type="molecule type" value="Genomic_DNA"/>
</dbReference>
<evidence type="ECO:0008006" key="4">
    <source>
        <dbReference type="Google" id="ProtNLM"/>
    </source>
</evidence>
<reference evidence="3" key="1">
    <citation type="journal article" date="2019" name="Int. J. Syst. Evol. Microbiol.">
        <title>The Global Catalogue of Microorganisms (GCM) 10K type strain sequencing project: providing services to taxonomists for standard genome sequencing and annotation.</title>
        <authorList>
            <consortium name="The Broad Institute Genomics Platform"/>
            <consortium name="The Broad Institute Genome Sequencing Center for Infectious Disease"/>
            <person name="Wu L."/>
            <person name="Ma J."/>
        </authorList>
    </citation>
    <scope>NUCLEOTIDE SEQUENCE [LARGE SCALE GENOMIC DNA]</scope>
    <source>
        <strain evidence="3">JCM 11813</strain>
    </source>
</reference>
<keyword evidence="3" id="KW-1185">Reference proteome</keyword>
<keyword evidence="1" id="KW-0812">Transmembrane</keyword>
<proteinExistence type="predicted"/>
<keyword evidence="1" id="KW-0472">Membrane</keyword>
<gene>
    <name evidence="2" type="ORF">GCM10009606_38520</name>
</gene>
<protein>
    <recommendedName>
        <fullName evidence="4">Type II secretion system protein</fullName>
    </recommendedName>
</protein>
<name>A0ABP4F8U4_9ACTN</name>